<name>A0A8S3QUI4_MYTED</name>
<feature type="domain" description="Macro" evidence="7">
    <location>
        <begin position="940"/>
        <end position="1122"/>
    </location>
</feature>
<dbReference type="Gene3D" id="3.30.720.50">
    <property type="match status" value="1"/>
</dbReference>
<dbReference type="GO" id="GO:0005737">
    <property type="term" value="C:cytoplasm"/>
    <property type="evidence" value="ECO:0007669"/>
    <property type="project" value="TreeGrafter"/>
</dbReference>
<feature type="domain" description="Macro" evidence="7">
    <location>
        <begin position="543"/>
        <end position="719"/>
    </location>
</feature>
<evidence type="ECO:0000259" key="7">
    <source>
        <dbReference type="PROSITE" id="PS51154"/>
    </source>
</evidence>
<dbReference type="PANTHER" id="PTHR14453:SF102">
    <property type="entry name" value="PROTEIN MONO-ADP-RIBOSYLTRANSFERASE PARP14-LIKE"/>
    <property type="match status" value="1"/>
</dbReference>
<dbReference type="GO" id="GO:0070212">
    <property type="term" value="P:protein poly-ADP-ribosylation"/>
    <property type="evidence" value="ECO:0007669"/>
    <property type="project" value="TreeGrafter"/>
</dbReference>
<dbReference type="GO" id="GO:0003950">
    <property type="term" value="F:NAD+ poly-ADP-ribosyltransferase activity"/>
    <property type="evidence" value="ECO:0007669"/>
    <property type="project" value="UniProtKB-EC"/>
</dbReference>
<dbReference type="InterPro" id="IPR052056">
    <property type="entry name" value="Mono-ARTD/PARP"/>
</dbReference>
<sequence>MFIFASSSKVVISVMYFCDHGTYWEKSLHRVAIPDPFKPSVSDSHIRSFIIDITSVCNEQLEQHHACLTFKDELHIECTIDPKDKMARQKVKDWKNNVQKAWEEFVNNSVRKRELQITSDTKDSLLEHINKTKDQHKSEELKVISPDETGSMKFVFVGRSKIVENYVEQISAKKVEIEEDLNRKKKIKTGSMKLKPIEIALMTKEDKFGEVKNIAQDFSCEPNTESGAITFTGVEEDISKAKVMIYEIKNNYHSWRIDSLSNHICQLLKRKPVSDMVHESFSDDNISIVWDISDNHVTVCTSQDNRPHIEKVFTDTIREDEIKLDKASQDVLMLDEWAEKKTSINNIHRDTANIDDSYNDRVIVTATSDVFDGIMKELDIFITENSVKEEEIKIGEEEKFKFFKNHCKDWVKELVVKYSDQKLEIYFGRQSVKICGTPKAVDRADGEIKNHLRKINIENHVISEPGVDSLVSDQAKIDALVSPVEEDTKTVITVDPNSVNKQGFRRNIGNKKTDDEYAWEQASKHYNKKKGNKFGKGDMKPPNAGPVVCKNGTKVILVKKEDLGKQKADVIICSTNGQLDLSGPAGRSITNAAGPEILGEIKTKYSDGIEHGDIAAVSGYKMTCKEVYLAALPGWSSGGEKIIAKCVSTCLLQASKYKSIVFPALGTGQLRYPRHLVAETMYKCVSQFDQSKTSLKEVKFLCYDDETIRAFEQEELRQVNPGFQPQPGKLQPLQYYKSFQCKVDVLICAVPKELNLESSGGAGISLLKGLGNAVQNDILGQHPGGVTNGGFAAVKLSSPPGQCKSIYLTSLDSWNNQKTVPKDEDKQICKFVYQCLETAEKSGYKSIGIPAMGTGTIGYPHQLVAKYMYDMVEKFVTKHKSSKLTDVKLIVHSKDIKSITAFYDEEKKRLPAPAPVPIKVGPKSLLSSDSSDNTQVVPKVLGENEFQIGKLKLTVEQGDILSKKCDAIVNGTNNEFDLTKGAVSQALRKKCDAKKLDAEVSKKKDQMKQNGVVRTSGCGLPSEHIIHISSKHNPHEWKKIIKKALAKAEKKQMKTMAFPALGTGENDTQGAAVTSEESMGQTIMEALVEFVSEGQTNLQHVFLVIFQDKMVKPMLKGVRSGGQPTAKPGQVIKADNKRVWSATFTIYGLSSQDIKDAKKGLDRAVKEKYKTDKHHDSNISKLSDAEIAYMKTIEGNYPIKMTIDQVNSELILEGIQDEVLSAKQEVFDALRKFAHTRFCKEEAVIIKEQVQWYLKDIDSGVPKLIEYPDLINMYLETAYKGDSGRTEVEFKDDQGEEYVIVLKEMTEYLKKDRTNKVDVLRRGERGGGSFEPPPEWDEQGTDSVKLVTLLNTSPEYKSVEQKFINSVFSGRPEWVNQFNKQTFKVTKIERVQNLGLYHMYAAKKALIDKQNPPGTNNEKEFGMDNSKDAYWGEGVYFSADASYSARGWLSKPSASGEHNMYMCKVLTGVSCPGSRGMRVLPVRPGGSLLMYDSATDANYKPTVEYVIFHDTQAYPQYCIKFKY</sequence>
<dbReference type="PROSITE" id="PS51154">
    <property type="entry name" value="MACRO"/>
    <property type="match status" value="3"/>
</dbReference>
<dbReference type="SMART" id="SM00506">
    <property type="entry name" value="A1pp"/>
    <property type="match status" value="2"/>
</dbReference>
<evidence type="ECO:0000256" key="4">
    <source>
        <dbReference type="ARBA" id="ARBA00023027"/>
    </source>
</evidence>
<evidence type="ECO:0000256" key="1">
    <source>
        <dbReference type="ARBA" id="ARBA00004123"/>
    </source>
</evidence>
<dbReference type="InterPro" id="IPR012317">
    <property type="entry name" value="Poly(ADP-ribose)pol_cat_dom"/>
</dbReference>
<dbReference type="EMBL" id="CAJPWZ010000739">
    <property type="protein sequence ID" value="CAG2200251.1"/>
    <property type="molecule type" value="Genomic_DNA"/>
</dbReference>
<evidence type="ECO:0000313" key="8">
    <source>
        <dbReference type="EMBL" id="CAG2200251.1"/>
    </source>
</evidence>
<evidence type="ECO:0000256" key="2">
    <source>
        <dbReference type="ARBA" id="ARBA00022676"/>
    </source>
</evidence>
<feature type="domain" description="Macro" evidence="7">
    <location>
        <begin position="717"/>
        <end position="910"/>
    </location>
</feature>
<dbReference type="GO" id="GO:1990404">
    <property type="term" value="F:NAD+-protein mono-ADP-ribosyltransferase activity"/>
    <property type="evidence" value="ECO:0007669"/>
    <property type="project" value="TreeGrafter"/>
</dbReference>
<evidence type="ECO:0000313" key="9">
    <source>
        <dbReference type="Proteomes" id="UP000683360"/>
    </source>
</evidence>
<keyword evidence="2 8" id="KW-0328">Glycosyltransferase</keyword>
<comment type="subcellular location">
    <subcellularLocation>
        <location evidence="1">Nucleus</location>
    </subcellularLocation>
</comment>
<dbReference type="GO" id="GO:0003714">
    <property type="term" value="F:transcription corepressor activity"/>
    <property type="evidence" value="ECO:0007669"/>
    <property type="project" value="TreeGrafter"/>
</dbReference>
<dbReference type="SUPFAM" id="SSF56399">
    <property type="entry name" value="ADP-ribosylation"/>
    <property type="match status" value="1"/>
</dbReference>
<proteinExistence type="predicted"/>
<reference evidence="8" key="1">
    <citation type="submission" date="2021-03" db="EMBL/GenBank/DDBJ databases">
        <authorList>
            <person name="Bekaert M."/>
        </authorList>
    </citation>
    <scope>NUCLEOTIDE SEQUENCE</scope>
</reference>
<dbReference type="Pfam" id="PF01661">
    <property type="entry name" value="Macro"/>
    <property type="match status" value="3"/>
</dbReference>
<organism evidence="8 9">
    <name type="scientific">Mytilus edulis</name>
    <name type="common">Blue mussel</name>
    <dbReference type="NCBI Taxonomy" id="6550"/>
    <lineage>
        <taxon>Eukaryota</taxon>
        <taxon>Metazoa</taxon>
        <taxon>Spiralia</taxon>
        <taxon>Lophotrochozoa</taxon>
        <taxon>Mollusca</taxon>
        <taxon>Bivalvia</taxon>
        <taxon>Autobranchia</taxon>
        <taxon>Pteriomorphia</taxon>
        <taxon>Mytilida</taxon>
        <taxon>Mytiloidea</taxon>
        <taxon>Mytilidae</taxon>
        <taxon>Mytilinae</taxon>
        <taxon>Mytilus</taxon>
    </lineage>
</organism>
<dbReference type="Proteomes" id="UP000683360">
    <property type="component" value="Unassembled WGS sequence"/>
</dbReference>
<keyword evidence="3 8" id="KW-0808">Transferase</keyword>
<keyword evidence="4" id="KW-0520">NAD</keyword>
<dbReference type="Gene3D" id="3.90.228.10">
    <property type="match status" value="1"/>
</dbReference>
<dbReference type="EC" id="2.4.2.30" evidence="8"/>
<dbReference type="SUPFAM" id="SSF52949">
    <property type="entry name" value="Macro domain-like"/>
    <property type="match status" value="3"/>
</dbReference>
<evidence type="ECO:0000259" key="6">
    <source>
        <dbReference type="PROSITE" id="PS51059"/>
    </source>
</evidence>
<dbReference type="InterPro" id="IPR043472">
    <property type="entry name" value="Macro_dom-like"/>
</dbReference>
<dbReference type="GO" id="GO:0060335">
    <property type="term" value="P:positive regulation of type II interferon-mediated signaling pathway"/>
    <property type="evidence" value="ECO:0007669"/>
    <property type="project" value="TreeGrafter"/>
</dbReference>
<dbReference type="InterPro" id="IPR037197">
    <property type="entry name" value="WWE_dom_sf"/>
</dbReference>
<gene>
    <name evidence="8" type="ORF">MEDL_14924</name>
</gene>
<dbReference type="PANTHER" id="PTHR14453">
    <property type="entry name" value="PARP/ZINC FINGER CCCH TYPE DOMAIN CONTAINING PROTEIN"/>
    <property type="match status" value="1"/>
</dbReference>
<dbReference type="GO" id="GO:0044389">
    <property type="term" value="F:ubiquitin-like protein ligase binding"/>
    <property type="evidence" value="ECO:0007669"/>
    <property type="project" value="TreeGrafter"/>
</dbReference>
<dbReference type="PROSITE" id="PS51059">
    <property type="entry name" value="PARP_CATALYTIC"/>
    <property type="match status" value="1"/>
</dbReference>
<evidence type="ECO:0000256" key="5">
    <source>
        <dbReference type="ARBA" id="ARBA00023242"/>
    </source>
</evidence>
<dbReference type="Gene3D" id="3.40.220.10">
    <property type="entry name" value="Leucine Aminopeptidase, subunit E, domain 1"/>
    <property type="match status" value="3"/>
</dbReference>
<comment type="caution">
    <text evidence="8">The sequence shown here is derived from an EMBL/GenBank/DDBJ whole genome shotgun (WGS) entry which is preliminary data.</text>
</comment>
<keyword evidence="9" id="KW-1185">Reference proteome</keyword>
<evidence type="ECO:0000256" key="3">
    <source>
        <dbReference type="ARBA" id="ARBA00022679"/>
    </source>
</evidence>
<dbReference type="GO" id="GO:0005634">
    <property type="term" value="C:nucleus"/>
    <property type="evidence" value="ECO:0007669"/>
    <property type="project" value="UniProtKB-SubCell"/>
</dbReference>
<keyword evidence="5" id="KW-0539">Nucleus</keyword>
<feature type="domain" description="PARP catalytic" evidence="6">
    <location>
        <begin position="1332"/>
        <end position="1523"/>
    </location>
</feature>
<dbReference type="GO" id="GO:0010629">
    <property type="term" value="P:negative regulation of gene expression"/>
    <property type="evidence" value="ECO:0007669"/>
    <property type="project" value="TreeGrafter"/>
</dbReference>
<protein>
    <submittedName>
        <fullName evidence="8">PARP10_14_15</fullName>
        <ecNumber evidence="8">2.4.2.30</ecNumber>
    </submittedName>
</protein>
<dbReference type="OrthoDB" id="6139109at2759"/>
<dbReference type="InterPro" id="IPR002589">
    <property type="entry name" value="Macro_dom"/>
</dbReference>
<accession>A0A8S3QUI4</accession>